<gene>
    <name evidence="3" type="ORF">CDEB00056_LOCUS7945</name>
    <name evidence="4" type="ORF">CDEB00056_LOCUS7946</name>
</gene>
<feature type="region of interest" description="Disordered" evidence="1">
    <location>
        <begin position="37"/>
        <end position="110"/>
    </location>
</feature>
<proteinExistence type="predicted"/>
<keyword evidence="2" id="KW-0732">Signal</keyword>
<reference evidence="3" key="1">
    <citation type="submission" date="2021-01" db="EMBL/GenBank/DDBJ databases">
        <authorList>
            <person name="Corre E."/>
            <person name="Pelletier E."/>
            <person name="Niang G."/>
            <person name="Scheremetjew M."/>
            <person name="Finn R."/>
            <person name="Kale V."/>
            <person name="Holt S."/>
            <person name="Cochrane G."/>
            <person name="Meng A."/>
            <person name="Brown T."/>
            <person name="Cohen L."/>
        </authorList>
    </citation>
    <scope>NUCLEOTIDE SEQUENCE</scope>
    <source>
        <strain evidence="3">MM31A-1</strain>
    </source>
</reference>
<sequence length="385" mass="43989">MRNRKSRTLLCIVFFAWMGLLSVYFQQDSGLRTLQEEGQEVEAQPEEEQVAAFDEESSDEQEVDFVQEEDQEAEEYHAEGEQVEESEEESEEDIAVEQDETESPEDVDYDNSVALIESSDDEEKPIMHTFYEPVGEGGCCGMTKEGHEHLLDAWKKAWEDAGWETKVLTKEDAMKHPDFEMLDERLKSRLAVTEYNRRCFWRWLAMASLDQPSGWMSDYDTFPLELTSERGLEIAAEDNSFKSYGLGVPCLIHASRDEWDRVIHLMMDNLPETRHDVGGLVTDMYTLQNVDSWHGRSDMKWSNDVGMFFLYDKDGEDGEVYTNCSKGAGKLAVHLSHMACETAWDSGLFPPVEDAEDKAGAVQKRANAAGQLMDDYRNHCVVTTE</sequence>
<feature type="compositionally biased region" description="Acidic residues" evidence="1">
    <location>
        <begin position="37"/>
        <end position="73"/>
    </location>
</feature>
<evidence type="ECO:0000313" key="4">
    <source>
        <dbReference type="EMBL" id="CAE0463105.1"/>
    </source>
</evidence>
<protein>
    <recommendedName>
        <fullName evidence="5">Nucleotide-diphospho-sugar transferase domain-containing protein</fullName>
    </recommendedName>
</protein>
<evidence type="ECO:0000313" key="3">
    <source>
        <dbReference type="EMBL" id="CAE0463104.1"/>
    </source>
</evidence>
<feature type="chain" id="PRO_5036191419" description="Nucleotide-diphospho-sugar transferase domain-containing protein" evidence="2">
    <location>
        <begin position="23"/>
        <end position="385"/>
    </location>
</feature>
<dbReference type="AlphaFoldDB" id="A0A6S8TE51"/>
<evidence type="ECO:0000256" key="1">
    <source>
        <dbReference type="SAM" id="MobiDB-lite"/>
    </source>
</evidence>
<dbReference type="EMBL" id="HBIO01010260">
    <property type="protein sequence ID" value="CAE0463105.1"/>
    <property type="molecule type" value="Transcribed_RNA"/>
</dbReference>
<evidence type="ECO:0000256" key="2">
    <source>
        <dbReference type="SAM" id="SignalP"/>
    </source>
</evidence>
<dbReference type="EMBL" id="HBIO01010259">
    <property type="protein sequence ID" value="CAE0463104.1"/>
    <property type="molecule type" value="Transcribed_RNA"/>
</dbReference>
<organism evidence="3">
    <name type="scientific">Chaetoceros debilis</name>
    <dbReference type="NCBI Taxonomy" id="122233"/>
    <lineage>
        <taxon>Eukaryota</taxon>
        <taxon>Sar</taxon>
        <taxon>Stramenopiles</taxon>
        <taxon>Ochrophyta</taxon>
        <taxon>Bacillariophyta</taxon>
        <taxon>Coscinodiscophyceae</taxon>
        <taxon>Chaetocerotophycidae</taxon>
        <taxon>Chaetocerotales</taxon>
        <taxon>Chaetocerotaceae</taxon>
        <taxon>Chaetoceros</taxon>
    </lineage>
</organism>
<feature type="compositionally biased region" description="Acidic residues" evidence="1">
    <location>
        <begin position="81"/>
        <end position="109"/>
    </location>
</feature>
<evidence type="ECO:0008006" key="5">
    <source>
        <dbReference type="Google" id="ProtNLM"/>
    </source>
</evidence>
<accession>A0A6S8TE51</accession>
<name>A0A6S8TE51_9STRA</name>
<feature type="signal peptide" evidence="2">
    <location>
        <begin position="1"/>
        <end position="22"/>
    </location>
</feature>